<sequence>MEPLEQLKGHDSFRYLGVLVSVTMTTGDLLKGELYCLDQKGQTLVLKSELGEDSFSFHILRLSSIIKFEVLGRLNDSIYDIPRLCYEDLAHFKPVINRNDDNHTKRTH</sequence>
<gene>
    <name evidence="1" type="ORF">MACJ_003332</name>
</gene>
<reference evidence="1" key="1">
    <citation type="submission" date="2022-07" db="EMBL/GenBank/DDBJ databases">
        <title>Evaluation of T. orientalis genome assembly methods using nanopore sequencing and analysis of variation between genomes.</title>
        <authorList>
            <person name="Yam J."/>
            <person name="Micallef M.L."/>
            <person name="Liu M."/>
            <person name="Djordjevic S.P."/>
            <person name="Bogema D.R."/>
            <person name="Jenkins C."/>
        </authorList>
    </citation>
    <scope>NUCLEOTIDE SEQUENCE</scope>
    <source>
        <strain evidence="1">Fish Creek</strain>
    </source>
</reference>
<protein>
    <submittedName>
        <fullName evidence="1">Uncharacterized protein</fullName>
    </submittedName>
</protein>
<dbReference type="Proteomes" id="UP000244803">
    <property type="component" value="Chromosome 1"/>
</dbReference>
<name>A0A976SK74_THEOR</name>
<dbReference type="EMBL" id="CP056065">
    <property type="protein sequence ID" value="UVC54008.1"/>
    <property type="molecule type" value="Genomic_DNA"/>
</dbReference>
<evidence type="ECO:0000313" key="2">
    <source>
        <dbReference type="Proteomes" id="UP000244803"/>
    </source>
</evidence>
<evidence type="ECO:0000313" key="1">
    <source>
        <dbReference type="EMBL" id="UVC54008.1"/>
    </source>
</evidence>
<organism evidence="1 2">
    <name type="scientific">Theileria orientalis</name>
    <dbReference type="NCBI Taxonomy" id="68886"/>
    <lineage>
        <taxon>Eukaryota</taxon>
        <taxon>Sar</taxon>
        <taxon>Alveolata</taxon>
        <taxon>Apicomplexa</taxon>
        <taxon>Aconoidasida</taxon>
        <taxon>Piroplasmida</taxon>
        <taxon>Theileriidae</taxon>
        <taxon>Theileria</taxon>
    </lineage>
</organism>
<proteinExistence type="predicted"/>
<dbReference type="AlphaFoldDB" id="A0A976SK74"/>
<accession>A0A976SK74</accession>